<dbReference type="PANTHER" id="PTHR34071">
    <property type="entry name" value="5-NITROIMIDAZOLE ANTIBIOTICS RESISTANCE PROTEIN, NIMA-FAMILY-RELATED PROTEIN-RELATED"/>
    <property type="match status" value="1"/>
</dbReference>
<dbReference type="OrthoDB" id="9794935at2"/>
<dbReference type="Pfam" id="PF12900">
    <property type="entry name" value="Pyridox_ox_2"/>
    <property type="match status" value="1"/>
</dbReference>
<dbReference type="InterPro" id="IPR024747">
    <property type="entry name" value="Pyridox_Oxase-rel"/>
</dbReference>
<dbReference type="Proteomes" id="UP000095390">
    <property type="component" value="Unassembled WGS sequence"/>
</dbReference>
<proteinExistence type="predicted"/>
<accession>A0A173V596</accession>
<reference evidence="1 2" key="1">
    <citation type="submission" date="2015-09" db="EMBL/GenBank/DDBJ databases">
        <authorList>
            <consortium name="Pathogen Informatics"/>
        </authorList>
    </citation>
    <scope>NUCLEOTIDE SEQUENCE [LARGE SCALE GENOMIC DNA]</scope>
    <source>
        <strain evidence="1 2">2789STDY5834966</strain>
    </source>
</reference>
<dbReference type="AlphaFoldDB" id="A0A173V596"/>
<protein>
    <submittedName>
        <fullName evidence="1">Predicted flavin-nucleotide-binding protein</fullName>
    </submittedName>
</protein>
<evidence type="ECO:0000313" key="1">
    <source>
        <dbReference type="EMBL" id="CUN21397.1"/>
    </source>
</evidence>
<sequence>MFREMRRFKQQVTTEECKKVLKEEKRAAFSVIGDDGYPYTIPINFYYDKEDNNIYFHGAKEGHKVDAMNRCDKVCLTVWNQGFRKDGHWEWNPTSVVVFGKVKPVTEKNIFEDRLRKLAAKYYPTTDEIEKEMERSAARAQLFAIKIEHMTGKLVNEK</sequence>
<dbReference type="EMBL" id="CYYC01000068">
    <property type="protein sequence ID" value="CUN21397.1"/>
    <property type="molecule type" value="Genomic_DNA"/>
</dbReference>
<organism evidence="1 2">
    <name type="scientific">Anaerobutyricum hallii</name>
    <dbReference type="NCBI Taxonomy" id="39488"/>
    <lineage>
        <taxon>Bacteria</taxon>
        <taxon>Bacillati</taxon>
        <taxon>Bacillota</taxon>
        <taxon>Clostridia</taxon>
        <taxon>Lachnospirales</taxon>
        <taxon>Lachnospiraceae</taxon>
        <taxon>Anaerobutyricum</taxon>
    </lineage>
</organism>
<evidence type="ECO:0000313" key="2">
    <source>
        <dbReference type="Proteomes" id="UP000095390"/>
    </source>
</evidence>
<gene>
    <name evidence="1" type="ORF">ERS852578_02945</name>
</gene>
<dbReference type="InterPro" id="IPR012349">
    <property type="entry name" value="Split_barrel_FMN-bd"/>
</dbReference>
<dbReference type="Gene3D" id="2.30.110.10">
    <property type="entry name" value="Electron Transport, Fmn-binding Protein, Chain A"/>
    <property type="match status" value="1"/>
</dbReference>
<dbReference type="RefSeq" id="WP_055183382.1">
    <property type="nucleotide sequence ID" value="NZ_CAUAFF010000081.1"/>
</dbReference>
<name>A0A173V596_9FIRM</name>
<dbReference type="PANTHER" id="PTHR34071:SF2">
    <property type="entry name" value="FLAVIN-NUCLEOTIDE-BINDING PROTEIN"/>
    <property type="match status" value="1"/>
</dbReference>
<dbReference type="SUPFAM" id="SSF50475">
    <property type="entry name" value="FMN-binding split barrel"/>
    <property type="match status" value="1"/>
</dbReference>